<dbReference type="InterPro" id="IPR050411">
    <property type="entry name" value="AlphaKG_dependent_hydroxylases"/>
</dbReference>
<evidence type="ECO:0000313" key="5">
    <source>
        <dbReference type="Proteomes" id="UP001375240"/>
    </source>
</evidence>
<name>A0AAV9U6B0_9PEZI</name>
<dbReference type="PANTHER" id="PTHR10696">
    <property type="entry name" value="GAMMA-BUTYROBETAINE HYDROXYLASE-RELATED"/>
    <property type="match status" value="1"/>
</dbReference>
<dbReference type="PANTHER" id="PTHR10696:SF54">
    <property type="entry name" value="FAMILY OXIDOREDUCTASE, PUTATIVE (AFU_ORTHOLOGUE AFUA_4G13850)-RELATED"/>
    <property type="match status" value="1"/>
</dbReference>
<comment type="caution">
    <text evidence="4">The sequence shown here is derived from an EMBL/GenBank/DDBJ whole genome shotgun (WGS) entry which is preliminary data.</text>
</comment>
<evidence type="ECO:0000256" key="1">
    <source>
        <dbReference type="ARBA" id="ARBA00023002"/>
    </source>
</evidence>
<feature type="region of interest" description="Disordered" evidence="2">
    <location>
        <begin position="269"/>
        <end position="311"/>
    </location>
</feature>
<dbReference type="EMBL" id="JAVHNQ010000013">
    <property type="protein sequence ID" value="KAK6334157.1"/>
    <property type="molecule type" value="Genomic_DNA"/>
</dbReference>
<feature type="compositionally biased region" description="Acidic residues" evidence="2">
    <location>
        <begin position="273"/>
        <end position="286"/>
    </location>
</feature>
<reference evidence="4 5" key="1">
    <citation type="submission" date="2019-10" db="EMBL/GenBank/DDBJ databases">
        <authorList>
            <person name="Palmer J.M."/>
        </authorList>
    </citation>
    <scope>NUCLEOTIDE SEQUENCE [LARGE SCALE GENOMIC DNA]</scope>
    <source>
        <strain evidence="4 5">TWF696</strain>
    </source>
</reference>
<keyword evidence="5" id="KW-1185">Reference proteome</keyword>
<dbReference type="Gene3D" id="3.60.130.10">
    <property type="entry name" value="Clavaminate synthase-like"/>
    <property type="match status" value="1"/>
</dbReference>
<dbReference type="GO" id="GO:0016491">
    <property type="term" value="F:oxidoreductase activity"/>
    <property type="evidence" value="ECO:0007669"/>
    <property type="project" value="UniProtKB-KW"/>
</dbReference>
<dbReference type="Proteomes" id="UP001375240">
    <property type="component" value="Unassembled WGS sequence"/>
</dbReference>
<dbReference type="Pfam" id="PF02668">
    <property type="entry name" value="TauD"/>
    <property type="match status" value="1"/>
</dbReference>
<dbReference type="AlphaFoldDB" id="A0AAV9U6B0"/>
<dbReference type="InterPro" id="IPR003819">
    <property type="entry name" value="TauD/TfdA-like"/>
</dbReference>
<evidence type="ECO:0000256" key="2">
    <source>
        <dbReference type="SAM" id="MobiDB-lite"/>
    </source>
</evidence>
<evidence type="ECO:0000313" key="4">
    <source>
        <dbReference type="EMBL" id="KAK6334157.1"/>
    </source>
</evidence>
<feature type="compositionally biased region" description="Low complexity" evidence="2">
    <location>
        <begin position="290"/>
        <end position="308"/>
    </location>
</feature>
<accession>A0AAV9U6B0</accession>
<dbReference type="InterPro" id="IPR042098">
    <property type="entry name" value="TauD-like_sf"/>
</dbReference>
<gene>
    <name evidence="4" type="ORF">TWF696_002659</name>
</gene>
<protein>
    <recommendedName>
        <fullName evidence="3">TauD/TfdA-like domain-containing protein</fullName>
    </recommendedName>
</protein>
<feature type="domain" description="TauD/TfdA-like" evidence="3">
    <location>
        <begin position="99"/>
        <end position="401"/>
    </location>
</feature>
<proteinExistence type="predicted"/>
<evidence type="ECO:0000259" key="3">
    <source>
        <dbReference type="Pfam" id="PF02668"/>
    </source>
</evidence>
<keyword evidence="1" id="KW-0560">Oxidoreductase</keyword>
<dbReference type="SUPFAM" id="SSF51197">
    <property type="entry name" value="Clavaminate synthase-like"/>
    <property type="match status" value="1"/>
</dbReference>
<organism evidence="4 5">
    <name type="scientific">Orbilia brochopaga</name>
    <dbReference type="NCBI Taxonomy" id="3140254"/>
    <lineage>
        <taxon>Eukaryota</taxon>
        <taxon>Fungi</taxon>
        <taxon>Dikarya</taxon>
        <taxon>Ascomycota</taxon>
        <taxon>Pezizomycotina</taxon>
        <taxon>Orbiliomycetes</taxon>
        <taxon>Orbiliales</taxon>
        <taxon>Orbiliaceae</taxon>
        <taxon>Orbilia</taxon>
    </lineage>
</organism>
<sequence>MPPSAPSTDSGYVAEYGDYFPKELEDLLLESQKAYKNVPARPDYPEKAVPMGWPAQLPPSLMVWDAGTFPTDGSHEVQLSEEDVSEIDEALKAVEEKSLPPSAINKASFPLPRLGPRLDAACRSVHFGLGLSFVRGIPTRKYTDEQNVIVLLGVSSYFGETRGRQRNDGARLIHIFHAASRNLPETLSAIFNNHAQLFHNDIATDLLAMYCRSAAAVGGESTFASFPRIYNHLALHHPEMIHTLAAPDWPFDRYGYNPPFHTRPLLFHLPGNDTDDDDDEEMEAEDGDKTPTATTPRATTPTIPNTIDTDNHTGRILVSLSPRLLSGSKIHPRPTAIPPLTPPQHAALAEIEAAAKKYSITTTLAAGDIVFLNNLTVLHGRTAYKDSPSLPASSHRHIMRLFLRNEELAWPIPRPLLLDWARVFGDPDDKELWVADNIRDYRAQFRRRG</sequence>